<dbReference type="KEGG" id="hir:HETIRDRAFT_321269"/>
<protein>
    <submittedName>
        <fullName evidence="2">Uncharacterized protein</fullName>
    </submittedName>
</protein>
<keyword evidence="3" id="KW-1185">Reference proteome</keyword>
<gene>
    <name evidence="2" type="ORF">HETIRDRAFT_321269</name>
</gene>
<feature type="region of interest" description="Disordered" evidence="1">
    <location>
        <begin position="208"/>
        <end position="231"/>
    </location>
</feature>
<feature type="compositionally biased region" description="Basic and acidic residues" evidence="1">
    <location>
        <begin position="460"/>
        <end position="469"/>
    </location>
</feature>
<sequence>MRASLSEGTGPGSIGGSSSSRGSSRHSSFGTADGAGMGPGVRYNPFASAGRPRLMHRASVPTAIHASVPLHMSGQGQQGEQQQQQQQQGEFVQWTNPDPFAPGGSNGGDVRSSADTARAGSADSDTLAFYMPERGYALDPSASASASPDPVAFEYDYGPHQHHHEPVHGQLHQHGQHGYHGGVGADMSMGMNMGMGAEGYEISHELGSYQFPAPPAHSQHDQQHGQGQGQLQMPRAKIEENEVDMEYPSPGLGGGLESTGIGGGLGIGGGGLGVLSGLSGLGGLGGDAGTEVGAGRGSLGSIASVTYSESTSSSNGAGPYLSDLSEMDPYSRRGSCLAIGSVSCARVCVISMRSHWVHASSCVVRFHPSTACASCASAQPIVSGRPEPRSRVCLLFFATFCSHASVFVSLAPPGAQGQRRSVSTSDMFSGLRVDCPPDERAPQHPQQHLHPHSHQQQQQDLHDPRDADRSYPSYAHAHAHGHGQDDGAGTATYPSPASTTSGRAEPMLMHQQQYALSSSELAYALQPHLSDESVS</sequence>
<reference evidence="2 3" key="1">
    <citation type="journal article" date="2012" name="New Phytol.">
        <title>Insight into trade-off between wood decay and parasitism from the genome of a fungal forest pathogen.</title>
        <authorList>
            <person name="Olson A."/>
            <person name="Aerts A."/>
            <person name="Asiegbu F."/>
            <person name="Belbahri L."/>
            <person name="Bouzid O."/>
            <person name="Broberg A."/>
            <person name="Canback B."/>
            <person name="Coutinho P.M."/>
            <person name="Cullen D."/>
            <person name="Dalman K."/>
            <person name="Deflorio G."/>
            <person name="van Diepen L.T."/>
            <person name="Dunand C."/>
            <person name="Duplessis S."/>
            <person name="Durling M."/>
            <person name="Gonthier P."/>
            <person name="Grimwood J."/>
            <person name="Fossdal C.G."/>
            <person name="Hansson D."/>
            <person name="Henrissat B."/>
            <person name="Hietala A."/>
            <person name="Himmelstrand K."/>
            <person name="Hoffmeister D."/>
            <person name="Hogberg N."/>
            <person name="James T.Y."/>
            <person name="Karlsson M."/>
            <person name="Kohler A."/>
            <person name="Kues U."/>
            <person name="Lee Y.H."/>
            <person name="Lin Y.C."/>
            <person name="Lind M."/>
            <person name="Lindquist E."/>
            <person name="Lombard V."/>
            <person name="Lucas S."/>
            <person name="Lunden K."/>
            <person name="Morin E."/>
            <person name="Murat C."/>
            <person name="Park J."/>
            <person name="Raffaello T."/>
            <person name="Rouze P."/>
            <person name="Salamov A."/>
            <person name="Schmutz J."/>
            <person name="Solheim H."/>
            <person name="Stahlberg J."/>
            <person name="Velez H."/>
            <person name="de Vries R.P."/>
            <person name="Wiebenga A."/>
            <person name="Woodward S."/>
            <person name="Yakovlev I."/>
            <person name="Garbelotto M."/>
            <person name="Martin F."/>
            <person name="Grigoriev I.V."/>
            <person name="Stenlid J."/>
        </authorList>
    </citation>
    <scope>NUCLEOTIDE SEQUENCE [LARGE SCALE GENOMIC DNA]</scope>
    <source>
        <strain evidence="2 3">TC 32-1</strain>
    </source>
</reference>
<dbReference type="InParanoid" id="W4K5B7"/>
<organism evidence="2 3">
    <name type="scientific">Heterobasidion irregulare (strain TC 32-1)</name>
    <dbReference type="NCBI Taxonomy" id="747525"/>
    <lineage>
        <taxon>Eukaryota</taxon>
        <taxon>Fungi</taxon>
        <taxon>Dikarya</taxon>
        <taxon>Basidiomycota</taxon>
        <taxon>Agaricomycotina</taxon>
        <taxon>Agaricomycetes</taxon>
        <taxon>Russulales</taxon>
        <taxon>Bondarzewiaceae</taxon>
        <taxon>Heterobasidion</taxon>
        <taxon>Heterobasidion annosum species complex</taxon>
    </lineage>
</organism>
<feature type="compositionally biased region" description="Low complexity" evidence="1">
    <location>
        <begin position="487"/>
        <end position="502"/>
    </location>
</feature>
<evidence type="ECO:0000313" key="3">
    <source>
        <dbReference type="Proteomes" id="UP000030671"/>
    </source>
</evidence>
<feature type="region of interest" description="Disordered" evidence="1">
    <location>
        <begin position="1"/>
        <end position="44"/>
    </location>
</feature>
<evidence type="ECO:0000313" key="2">
    <source>
        <dbReference type="EMBL" id="ETW80560.1"/>
    </source>
</evidence>
<dbReference type="Proteomes" id="UP000030671">
    <property type="component" value="Unassembled WGS sequence"/>
</dbReference>
<feature type="region of interest" description="Disordered" evidence="1">
    <location>
        <begin position="140"/>
        <end position="183"/>
    </location>
</feature>
<name>W4K5B7_HETIT</name>
<feature type="compositionally biased region" description="Low complexity" evidence="1">
    <location>
        <begin position="16"/>
        <end position="30"/>
    </location>
</feature>
<dbReference type="GeneID" id="20670734"/>
<feature type="compositionally biased region" description="Low complexity" evidence="1">
    <location>
        <begin position="140"/>
        <end position="150"/>
    </location>
</feature>
<feature type="compositionally biased region" description="Low complexity" evidence="1">
    <location>
        <begin position="74"/>
        <end position="90"/>
    </location>
</feature>
<dbReference type="EMBL" id="KI925459">
    <property type="protein sequence ID" value="ETW80560.1"/>
    <property type="molecule type" value="Genomic_DNA"/>
</dbReference>
<evidence type="ECO:0000256" key="1">
    <source>
        <dbReference type="SAM" id="MobiDB-lite"/>
    </source>
</evidence>
<proteinExistence type="predicted"/>
<feature type="region of interest" description="Disordered" evidence="1">
    <location>
        <begin position="72"/>
        <end position="121"/>
    </location>
</feature>
<dbReference type="AlphaFoldDB" id="W4K5B7"/>
<feature type="region of interest" description="Disordered" evidence="1">
    <location>
        <begin position="428"/>
        <end position="509"/>
    </location>
</feature>
<dbReference type="HOGENOM" id="CLU_509048_0_0_1"/>
<dbReference type="RefSeq" id="XP_009547293.1">
    <property type="nucleotide sequence ID" value="XM_009548998.1"/>
</dbReference>
<accession>W4K5B7</accession>